<organism evidence="1 2">
    <name type="scientific">Biformimicrobium ophioploci</name>
    <dbReference type="NCBI Taxonomy" id="3036711"/>
    <lineage>
        <taxon>Bacteria</taxon>
        <taxon>Pseudomonadati</taxon>
        <taxon>Pseudomonadota</taxon>
        <taxon>Gammaproteobacteria</taxon>
        <taxon>Cellvibrionales</taxon>
        <taxon>Microbulbiferaceae</taxon>
        <taxon>Biformimicrobium</taxon>
    </lineage>
</organism>
<accession>A0ABQ6M283</accession>
<reference evidence="1 2" key="1">
    <citation type="submission" date="2023-04" db="EMBL/GenBank/DDBJ databases">
        <title>Marinobulbifer ophiurae gen. nov., sp. Nov., isolate from tissue of brittle star Ophioplocus japonicus.</title>
        <authorList>
            <person name="Kawano K."/>
            <person name="Sawayama S."/>
            <person name="Nakagawa S."/>
        </authorList>
    </citation>
    <scope>NUCLEOTIDE SEQUENCE [LARGE SCALE GENOMIC DNA]</scope>
    <source>
        <strain evidence="1 2">NKW57</strain>
    </source>
</reference>
<dbReference type="Proteomes" id="UP001224392">
    <property type="component" value="Unassembled WGS sequence"/>
</dbReference>
<evidence type="ECO:0000313" key="2">
    <source>
        <dbReference type="Proteomes" id="UP001224392"/>
    </source>
</evidence>
<keyword evidence="2" id="KW-1185">Reference proteome</keyword>
<proteinExistence type="predicted"/>
<comment type="caution">
    <text evidence="1">The sequence shown here is derived from an EMBL/GenBank/DDBJ whole genome shotgun (WGS) entry which is preliminary data.</text>
</comment>
<gene>
    <name evidence="1" type="ORF">MNKW57_27850</name>
</gene>
<dbReference type="EMBL" id="BSYJ01000006">
    <property type="protein sequence ID" value="GMG88464.1"/>
    <property type="molecule type" value="Genomic_DNA"/>
</dbReference>
<protein>
    <submittedName>
        <fullName evidence="1">Uncharacterized protein</fullName>
    </submittedName>
</protein>
<evidence type="ECO:0000313" key="1">
    <source>
        <dbReference type="EMBL" id="GMG88464.1"/>
    </source>
</evidence>
<name>A0ABQ6M283_9GAMM</name>
<sequence length="60" mass="6557">MTKKAQKSPRLRKTDGKFAGLRARNITRAVAAAGLSLHLQGKMVSPDEKIQFLCRSGCLT</sequence>